<feature type="non-terminal residue" evidence="1">
    <location>
        <position position="232"/>
    </location>
</feature>
<dbReference type="AlphaFoldDB" id="A0A383EBT8"/>
<reference evidence="1" key="1">
    <citation type="submission" date="2018-05" db="EMBL/GenBank/DDBJ databases">
        <authorList>
            <person name="Lanie J.A."/>
            <person name="Ng W.-L."/>
            <person name="Kazmierczak K.M."/>
            <person name="Andrzejewski T.M."/>
            <person name="Davidsen T.M."/>
            <person name="Wayne K.J."/>
            <person name="Tettelin H."/>
            <person name="Glass J.I."/>
            <person name="Rusch D."/>
            <person name="Podicherti R."/>
            <person name="Tsui H.-C.T."/>
            <person name="Winkler M.E."/>
        </authorList>
    </citation>
    <scope>NUCLEOTIDE SEQUENCE</scope>
</reference>
<name>A0A383EBT8_9ZZZZ</name>
<feature type="non-terminal residue" evidence="1">
    <location>
        <position position="1"/>
    </location>
</feature>
<gene>
    <name evidence="1" type="ORF">METZ01_LOCUS506422</name>
</gene>
<accession>A0A383EBT8</accession>
<evidence type="ECO:0000313" key="1">
    <source>
        <dbReference type="EMBL" id="SVE53568.1"/>
    </source>
</evidence>
<organism evidence="1">
    <name type="scientific">marine metagenome</name>
    <dbReference type="NCBI Taxonomy" id="408172"/>
    <lineage>
        <taxon>unclassified sequences</taxon>
        <taxon>metagenomes</taxon>
        <taxon>ecological metagenomes</taxon>
    </lineage>
</organism>
<protein>
    <submittedName>
        <fullName evidence="1">Uncharacterized protein</fullName>
    </submittedName>
</protein>
<proteinExistence type="predicted"/>
<sequence length="232" mass="25906">KYVWKDVNLYFRIIRPFGQKPTLLSQSPGFETPFLGLIKKVVFKNRRYIQGPKLNTPDIYGTHFILYGLTQANLGGNKVKETVVLDNNYHLRVYSPRGKVVVKSDTYYGHDPRLIEVGVVDEELGNLTTGGGDSVGREGAVRYKGRLQFVKNGGRRFLVLPKNYVAGNGLLNQLVIVNNSGLVILGVNREGFEKVLESNKQKGFLAAFRVVPRKGGAGADVHILRTERNFIS</sequence>
<dbReference type="EMBL" id="UINC01224096">
    <property type="protein sequence ID" value="SVE53568.1"/>
    <property type="molecule type" value="Genomic_DNA"/>
</dbReference>